<dbReference type="InterPro" id="IPR020590">
    <property type="entry name" value="Guanylate_kinase_CS"/>
</dbReference>
<accession>A0A1D6IWU8</accession>
<name>A0A1D6IWU8_MAIZE</name>
<organism evidence="4">
    <name type="scientific">Zea mays</name>
    <name type="common">Maize</name>
    <dbReference type="NCBI Taxonomy" id="4577"/>
    <lineage>
        <taxon>Eukaryota</taxon>
        <taxon>Viridiplantae</taxon>
        <taxon>Streptophyta</taxon>
        <taxon>Embryophyta</taxon>
        <taxon>Tracheophyta</taxon>
        <taxon>Spermatophyta</taxon>
        <taxon>Magnoliopsida</taxon>
        <taxon>Liliopsida</taxon>
        <taxon>Poales</taxon>
        <taxon>Poaceae</taxon>
        <taxon>PACMAD clade</taxon>
        <taxon>Panicoideae</taxon>
        <taxon>Andropogonodae</taxon>
        <taxon>Andropogoneae</taxon>
        <taxon>Tripsacinae</taxon>
        <taxon>Zea</taxon>
    </lineage>
</organism>
<protein>
    <submittedName>
        <fullName evidence="4">Guanylate kinase 1</fullName>
    </submittedName>
</protein>
<dbReference type="Gene3D" id="3.40.50.300">
    <property type="entry name" value="P-loop containing nucleotide triphosphate hydrolases"/>
    <property type="match status" value="2"/>
</dbReference>
<dbReference type="AlphaFoldDB" id="A0A1D6IWU8"/>
<keyword evidence="2" id="KW-0808">Transferase</keyword>
<dbReference type="PROSITE" id="PS50052">
    <property type="entry name" value="GUANYLATE_KINASE_2"/>
    <property type="match status" value="1"/>
</dbReference>
<evidence type="ECO:0000256" key="1">
    <source>
        <dbReference type="ARBA" id="ARBA00005790"/>
    </source>
</evidence>
<evidence type="ECO:0000256" key="2">
    <source>
        <dbReference type="ARBA" id="ARBA00022679"/>
    </source>
</evidence>
<dbReference type="SMART" id="SM00072">
    <property type="entry name" value="GuKc"/>
    <property type="match status" value="1"/>
</dbReference>
<dbReference type="InterPro" id="IPR008144">
    <property type="entry name" value="Guanylate_kin-like_dom"/>
</dbReference>
<keyword evidence="3 4" id="KW-0418">Kinase</keyword>
<proteinExistence type="inferred from homology"/>
<dbReference type="Pfam" id="PF00625">
    <property type="entry name" value="Guanylate_kin"/>
    <property type="match status" value="2"/>
</dbReference>
<dbReference type="InterPro" id="IPR008145">
    <property type="entry name" value="GK/Ca_channel_bsu"/>
</dbReference>
<dbReference type="PROSITE" id="PS00856">
    <property type="entry name" value="GUANYLATE_KINASE_1"/>
    <property type="match status" value="1"/>
</dbReference>
<dbReference type="EMBL" id="CM000786">
    <property type="protein sequence ID" value="AQK40400.1"/>
    <property type="molecule type" value="Genomic_DNA"/>
</dbReference>
<dbReference type="InterPro" id="IPR027417">
    <property type="entry name" value="P-loop_NTPase"/>
</dbReference>
<dbReference type="SUPFAM" id="SSF52540">
    <property type="entry name" value="P-loop containing nucleoside triphosphate hydrolases"/>
    <property type="match status" value="1"/>
</dbReference>
<dbReference type="GO" id="GO:0016301">
    <property type="term" value="F:kinase activity"/>
    <property type="evidence" value="ECO:0007669"/>
    <property type="project" value="UniProtKB-KW"/>
</dbReference>
<dbReference type="PANTHER" id="PTHR23117:SF13">
    <property type="entry name" value="GUANYLATE KINASE"/>
    <property type="match status" value="1"/>
</dbReference>
<comment type="similarity">
    <text evidence="1">Belongs to the guanylate kinase family.</text>
</comment>
<dbReference type="PANTHER" id="PTHR23117">
    <property type="entry name" value="GUANYLATE KINASE-RELATED"/>
    <property type="match status" value="1"/>
</dbReference>
<dbReference type="ExpressionAtlas" id="A0A1D6IWU8">
    <property type="expression patterns" value="baseline and differential"/>
</dbReference>
<dbReference type="CDD" id="cd00071">
    <property type="entry name" value="GMPK"/>
    <property type="match status" value="1"/>
</dbReference>
<gene>
    <name evidence="4" type="ORF">ZEAMMB73_Zm00001d023922</name>
</gene>
<reference evidence="4" key="1">
    <citation type="submission" date="2015-12" db="EMBL/GenBank/DDBJ databases">
        <title>Update maize B73 reference genome by single molecule sequencing technologies.</title>
        <authorList>
            <consortium name="Maize Genome Sequencing Project"/>
            <person name="Ware D."/>
        </authorList>
    </citation>
    <scope>NUCLEOTIDE SEQUENCE</scope>
    <source>
        <tissue evidence="4">Seedling</tissue>
    </source>
</reference>
<evidence type="ECO:0000313" key="4">
    <source>
        <dbReference type="EMBL" id="AQK40400.1"/>
    </source>
</evidence>
<evidence type="ECO:0000256" key="3">
    <source>
        <dbReference type="ARBA" id="ARBA00022777"/>
    </source>
</evidence>
<sequence>MGEEAVHFSVVDAKDCKQSAFEVGDKTYVICRSDDDLKTSAVKIHDKLTQTWLSPTILGEQPLLTKSQSVIPVSDEKILVIEKGVPLNESIWFLEIDTPFVKQQRKIKETEVVSWSKGVIGVGQKPVVISGPSGVGKGTLIAKLMKDYPSKFGFSVSHTTRSPREKEIDGVHYHFTERIKIEKDISEGKFLEFAHVHGNVYGTSIEAVESVTDEGKVRLIQSLIKLSERGTETEEQIQKRLRNAQAELDQSNEPGLFHHLLVNDDLETCYENLKKLLSLDDDQEDSDDFFNKEDKETASYSIVSKTDSEILLQSETNEGKNGAIHLLALDLSSLSGGAPGRTRGLKIGSVNSF</sequence>